<organism evidence="2">
    <name type="scientific">Tanacetum cinerariifolium</name>
    <name type="common">Dalmatian daisy</name>
    <name type="synonym">Chrysanthemum cinerariifolium</name>
    <dbReference type="NCBI Taxonomy" id="118510"/>
    <lineage>
        <taxon>Eukaryota</taxon>
        <taxon>Viridiplantae</taxon>
        <taxon>Streptophyta</taxon>
        <taxon>Embryophyta</taxon>
        <taxon>Tracheophyta</taxon>
        <taxon>Spermatophyta</taxon>
        <taxon>Magnoliopsida</taxon>
        <taxon>eudicotyledons</taxon>
        <taxon>Gunneridae</taxon>
        <taxon>Pentapetalae</taxon>
        <taxon>asterids</taxon>
        <taxon>campanulids</taxon>
        <taxon>Asterales</taxon>
        <taxon>Asteraceae</taxon>
        <taxon>Asteroideae</taxon>
        <taxon>Anthemideae</taxon>
        <taxon>Anthemidinae</taxon>
        <taxon>Tanacetum</taxon>
    </lineage>
</organism>
<name>A0A699GIR2_TANCI</name>
<keyword evidence="2" id="KW-0808">Transferase</keyword>
<proteinExistence type="predicted"/>
<protein>
    <submittedName>
        <fullName evidence="2">Reverse transcriptase domain-containing protein</fullName>
    </submittedName>
</protein>
<feature type="compositionally biased region" description="Polar residues" evidence="1">
    <location>
        <begin position="1"/>
        <end position="17"/>
    </location>
</feature>
<feature type="region of interest" description="Disordered" evidence="1">
    <location>
        <begin position="120"/>
        <end position="165"/>
    </location>
</feature>
<feature type="compositionally biased region" description="Basic residues" evidence="1">
    <location>
        <begin position="67"/>
        <end position="78"/>
    </location>
</feature>
<dbReference type="PANTHER" id="PTHR33240:SF8">
    <property type="entry name" value="OS03G0439900 PROTEIN"/>
    <property type="match status" value="1"/>
</dbReference>
<feature type="region of interest" description="Disordered" evidence="1">
    <location>
        <begin position="54"/>
        <end position="102"/>
    </location>
</feature>
<reference evidence="2" key="1">
    <citation type="journal article" date="2019" name="Sci. Rep.">
        <title>Draft genome of Tanacetum cinerariifolium, the natural source of mosquito coil.</title>
        <authorList>
            <person name="Yamashiro T."/>
            <person name="Shiraishi A."/>
            <person name="Satake H."/>
            <person name="Nakayama K."/>
        </authorList>
    </citation>
    <scope>NUCLEOTIDE SEQUENCE</scope>
</reference>
<dbReference type="PANTHER" id="PTHR33240">
    <property type="entry name" value="OS08G0508500 PROTEIN"/>
    <property type="match status" value="1"/>
</dbReference>
<sequence>MSTNEKTPLSQPTSAVRNTIGKEQDPQDLGMPASDAALRELKAVKARLNFEETLQNSESGKTSRIRDLKKKLGSKHARGLSGSPEPRRGHSESPRKRDSERKIVFKRLEKGVFYRLGDKGKSRTEALSQSEGSTEGNWKSRPKRQKSSVEDDLSQPWRRGGGLQSRMEEIISDVETTRSRTEAKIQEGRLPKPTKARAKAGQIHPPHKNTKRNYGLGQRQVQVSSANDDPVISFPPLGDDDGTEGPMIIEAKMGGHFFHPIQMVPTATPLVGFSGEIIWPRGQVSLLVKIGDEEHSTSALMNFMVVRSPSPYTEIIGRPGVRRIQTVPSMAHRMLKFPVTDGIVTLQSSMIIPLECMMVLGPGAQQPAIN</sequence>
<feature type="compositionally biased region" description="Basic and acidic residues" evidence="1">
    <location>
        <begin position="85"/>
        <end position="102"/>
    </location>
</feature>
<keyword evidence="2" id="KW-0695">RNA-directed DNA polymerase</keyword>
<feature type="region of interest" description="Disordered" evidence="1">
    <location>
        <begin position="1"/>
        <end position="33"/>
    </location>
</feature>
<evidence type="ECO:0000313" key="2">
    <source>
        <dbReference type="EMBL" id="GEU29699.1"/>
    </source>
</evidence>
<feature type="region of interest" description="Disordered" evidence="1">
    <location>
        <begin position="178"/>
        <end position="213"/>
    </location>
</feature>
<feature type="compositionally biased region" description="Basic and acidic residues" evidence="1">
    <location>
        <begin position="178"/>
        <end position="190"/>
    </location>
</feature>
<dbReference type="GO" id="GO:0003964">
    <property type="term" value="F:RNA-directed DNA polymerase activity"/>
    <property type="evidence" value="ECO:0007669"/>
    <property type="project" value="UniProtKB-KW"/>
</dbReference>
<accession>A0A699GIR2</accession>
<comment type="caution">
    <text evidence="2">The sequence shown here is derived from an EMBL/GenBank/DDBJ whole genome shotgun (WGS) entry which is preliminary data.</text>
</comment>
<dbReference type="EMBL" id="BKCJ010000092">
    <property type="protein sequence ID" value="GEU29699.1"/>
    <property type="molecule type" value="Genomic_DNA"/>
</dbReference>
<dbReference type="AlphaFoldDB" id="A0A699GIR2"/>
<keyword evidence="2" id="KW-0548">Nucleotidyltransferase</keyword>
<feature type="compositionally biased region" description="Polar residues" evidence="1">
    <location>
        <begin position="125"/>
        <end position="137"/>
    </location>
</feature>
<evidence type="ECO:0000256" key="1">
    <source>
        <dbReference type="SAM" id="MobiDB-lite"/>
    </source>
</evidence>
<gene>
    <name evidence="2" type="ORF">Tci_001677</name>
</gene>